<keyword evidence="9" id="KW-0813">Transport</keyword>
<feature type="compositionally biased region" description="Low complexity" evidence="27">
    <location>
        <begin position="430"/>
        <end position="444"/>
    </location>
</feature>
<evidence type="ECO:0000256" key="6">
    <source>
        <dbReference type="ARBA" id="ARBA00004556"/>
    </source>
</evidence>
<keyword evidence="31" id="KW-1185">Reference proteome</keyword>
<evidence type="ECO:0000256" key="26">
    <source>
        <dbReference type="SAM" id="Coils"/>
    </source>
</evidence>
<feature type="domain" description="FH2" evidence="29">
    <location>
        <begin position="1099"/>
        <end position="1514"/>
    </location>
</feature>
<dbReference type="PROSITE" id="PS50186">
    <property type="entry name" value="DEP"/>
    <property type="match status" value="1"/>
</dbReference>
<dbReference type="GO" id="GO:0005938">
    <property type="term" value="C:cell cortex"/>
    <property type="evidence" value="ECO:0007669"/>
    <property type="project" value="UniProtKB-SubCell"/>
</dbReference>
<keyword evidence="19" id="KW-0009">Actin-binding</keyword>
<evidence type="ECO:0000256" key="7">
    <source>
        <dbReference type="ARBA" id="ARBA00004604"/>
    </source>
</evidence>
<evidence type="ECO:0000256" key="22">
    <source>
        <dbReference type="ARBA" id="ARBA00023329"/>
    </source>
</evidence>
<dbReference type="GO" id="GO:0035556">
    <property type="term" value="P:intracellular signal transduction"/>
    <property type="evidence" value="ECO:0007669"/>
    <property type="project" value="InterPro"/>
</dbReference>
<evidence type="ECO:0000256" key="12">
    <source>
        <dbReference type="ARBA" id="ARBA00022490"/>
    </source>
</evidence>
<dbReference type="Proteomes" id="UP000233120">
    <property type="component" value="Unassembled WGS sequence"/>
</dbReference>
<evidence type="ECO:0000256" key="19">
    <source>
        <dbReference type="ARBA" id="ARBA00023203"/>
    </source>
</evidence>
<evidence type="ECO:0000256" key="9">
    <source>
        <dbReference type="ARBA" id="ARBA00022448"/>
    </source>
</evidence>
<evidence type="ECO:0000256" key="13">
    <source>
        <dbReference type="ARBA" id="ARBA00022553"/>
    </source>
</evidence>
<evidence type="ECO:0000259" key="28">
    <source>
        <dbReference type="PROSITE" id="PS50186"/>
    </source>
</evidence>
<name>A0A2K6BB26_MACNE</name>
<feature type="compositionally biased region" description="Acidic residues" evidence="27">
    <location>
        <begin position="348"/>
        <end position="358"/>
    </location>
</feature>
<dbReference type="SUPFAM" id="SSF101447">
    <property type="entry name" value="Formin homology 2 domain (FH2 domain)"/>
    <property type="match status" value="1"/>
</dbReference>
<evidence type="ECO:0000256" key="23">
    <source>
        <dbReference type="ARBA" id="ARBA00057189"/>
    </source>
</evidence>
<feature type="compositionally biased region" description="Basic and acidic residues" evidence="27">
    <location>
        <begin position="29"/>
        <end position="38"/>
    </location>
</feature>
<gene>
    <name evidence="30" type="primary">FMN2</name>
</gene>
<evidence type="ECO:0000256" key="8">
    <source>
        <dbReference type="ARBA" id="ARBA00005271"/>
    </source>
</evidence>
<evidence type="ECO:0000256" key="24">
    <source>
        <dbReference type="ARBA" id="ARBA00062215"/>
    </source>
</evidence>
<evidence type="ECO:0000256" key="17">
    <source>
        <dbReference type="ARBA" id="ARBA00023054"/>
    </source>
</evidence>
<dbReference type="GO" id="GO:0048471">
    <property type="term" value="C:perinuclear region of cytoplasm"/>
    <property type="evidence" value="ECO:0007669"/>
    <property type="project" value="UniProtKB-SubCell"/>
</dbReference>
<dbReference type="GO" id="GO:0015031">
    <property type="term" value="P:protein transport"/>
    <property type="evidence" value="ECO:0007669"/>
    <property type="project" value="UniProtKB-KW"/>
</dbReference>
<dbReference type="PROSITE" id="PS51444">
    <property type="entry name" value="FH2"/>
    <property type="match status" value="1"/>
</dbReference>
<evidence type="ECO:0000256" key="2">
    <source>
        <dbReference type="ARBA" id="ARBA00004245"/>
    </source>
</evidence>
<evidence type="ECO:0000256" key="5">
    <source>
        <dbReference type="ARBA" id="ARBA00004544"/>
    </source>
</evidence>
<keyword evidence="17 26" id="KW-0175">Coiled coil</keyword>
<sequence length="1538" mass="163431">MGNQDGKLKRSAGDALHEGGGGGGAEDALGPRDVETTKKGSGGKKALGKHGKGGGGGGGESGKKKSKSDSRASVFSNLRIRKNLSKGKGAGGSREDVLDSQALQTGELDSAHSLLTKTPDLSLSADETGLSDTECADPFEVTRPGGPGPAEARVRGRPVAEDVETAAGAQDGQRTSSGSDTDIYSFHSATEQEDLLSDIQQAIRLQQQQQQQQQLQLQLQQQQQQQQQLQGAEEPAAPPTAVSPQPGAFLGLDQFLLGPSGGAGEAPGSPDTEQALSALSDLPESLAAEPREPQQPPSPGGLPASEAPSLPAAQPAVADSPSSTAFPFPETGPGEEAAGAPVRRAGDTDEEGEEDAFEDAPRGSPGEEWAPEVGEDAPQRLEEEPEEEAQGPDSPAAASLPGSPAPSQRCFKPYPLITPCYIKTTTRQLSSPNHSPSQSPNQSPRIKRRPEPSLSRGSRTALASVAAPAKKHRADGGLAGGLSRSADWTEELGARTPRAGGSAHLLERGVAADSGGGVSPALAAKASGAPAAADGFQNVFTGRTLLEKLFSQQENGPPEEAEKFCSRIIAMGLLLPFSDCFREPCNQNAQTNAASFDQDQLYTWAAVSQPTHSLDYSEGQFPRRVPSMGPPSKPPDEEHRLGDAETESQSAVSETPKKRLDAVQKEVVDMKSEGQANVIQQLEQTIEDLRTKIAELERQSPALDTEVASGRQGLGNGVTASGDVCLEALRLEEKEGRHQRILEAKSIQTSPTEEGGVLTLPPVGALGHPPCPPGAESGPQTKFCSEISLIVSPRRISVQLDSHQPTQSISQPPPPPSLLWSAGQGQPGSQPPHSSLSTEFETSHEHSVSSAFKNSCNIPSPPPLPCTESSSSMPGLGMVPPPPPPLPGMTVPTLPSTAIPPPPPLPGTEMLPPPPPPLPGVGIPPPPPLPGAGIPPPPPLPGAGIPPPPPLPGAGIPPPPPLPGAGIPPPPPLPGAGIPPPPPLPGMGIPPPPPLPGMGIPPPPPLPGMGIPPPPPLPGAGIPPPPPLPGMGIPPAPAPPPPPPGTGIPPPPLLPASGPPLLPQVGSSTLPTPQVCGFLPPPLPSGLFGLGMNQDKGSRKQPIEPCRPMKPLYWTRIQLHSKRDSSTSLIWEKIEEPSIDCHEFEELFSKTAVKERKKPISDTISKTKAKQVVKLLSNKRSQAVGILMSSLHLDMKDIQHAVVNLDNSVVDLETLQALYENRAQSDELEKIEKHGRSSKDKENAKSLDKPEQFLYELSLIPNFSERVFCILFQSTFSESICSIHRKLELLQKLCETLKNGPGVMQVLGLVLAFGNYMNGGNKTRGQADGFGLDILPKLKDVKSSDNSRSLLSYIVSYYLRNFDEDAGKEQCLFPLPEPQDLFQASQMKFEDFQKDLRKLKKDLKACEVEAGKVYQVSSKEHMQPFKENMEQFIIQAKIDQEAEENSLTETHKCFLETTAYFFMKPKLGEKEVSPNAFFSIWHEFSSDFKDFWKKENKLLLQERVKEAEEVCRQKKGKSLYKIKPRHDSGIKAKISMKT</sequence>
<dbReference type="InterPro" id="IPR042201">
    <property type="entry name" value="FH2_Formin_sf"/>
</dbReference>
<evidence type="ECO:0000259" key="29">
    <source>
        <dbReference type="PROSITE" id="PS51444"/>
    </source>
</evidence>
<keyword evidence="15" id="KW-0653">Protein transport</keyword>
<evidence type="ECO:0000256" key="20">
    <source>
        <dbReference type="ARBA" id="ARBA00023212"/>
    </source>
</evidence>
<keyword evidence="22" id="KW-0968">Cytoplasmic vesicle</keyword>
<feature type="compositionally biased region" description="Low complexity" evidence="27">
    <location>
        <begin position="302"/>
        <end position="316"/>
    </location>
</feature>
<evidence type="ECO:0000313" key="31">
    <source>
        <dbReference type="Proteomes" id="UP000233120"/>
    </source>
</evidence>
<feature type="compositionally biased region" description="Low complexity" evidence="27">
    <location>
        <begin position="888"/>
        <end position="897"/>
    </location>
</feature>
<evidence type="ECO:0000256" key="16">
    <source>
        <dbReference type="ARBA" id="ARBA00023016"/>
    </source>
</evidence>
<dbReference type="Pfam" id="PF02181">
    <property type="entry name" value="FH2"/>
    <property type="match status" value="1"/>
</dbReference>
<comment type="similarity">
    <text evidence="8">Belongs to the formin homology family. Cappuccino subfamily.</text>
</comment>
<dbReference type="GO" id="GO:0030866">
    <property type="term" value="P:cortical actin cytoskeleton organization"/>
    <property type="evidence" value="ECO:0007669"/>
    <property type="project" value="TreeGrafter"/>
</dbReference>
<evidence type="ECO:0000256" key="21">
    <source>
        <dbReference type="ARBA" id="ARBA00023242"/>
    </source>
</evidence>
<dbReference type="SMART" id="SM00498">
    <property type="entry name" value="FH2"/>
    <property type="match status" value="1"/>
</dbReference>
<evidence type="ECO:0000313" key="30">
    <source>
        <dbReference type="Ensembl" id="ENSMNEP00000008620.1"/>
    </source>
</evidence>
<feature type="region of interest" description="Disordered" evidence="27">
    <location>
        <begin position="615"/>
        <end position="660"/>
    </location>
</feature>
<dbReference type="GO" id="GO:0006974">
    <property type="term" value="P:DNA damage response"/>
    <property type="evidence" value="ECO:0007669"/>
    <property type="project" value="UniProtKB-KW"/>
</dbReference>
<dbReference type="Ensembl" id="ENSMNET00000032789.1">
    <property type="protein sequence ID" value="ENSMNEP00000008620.1"/>
    <property type="gene ID" value="ENSMNEG00000028795.1"/>
</dbReference>
<dbReference type="Bgee" id="ENSMNEG00000028795">
    <property type="expression patterns" value="Expressed in temporal lobe and 2 other cell types or tissues"/>
</dbReference>
<feature type="domain" description="DEP" evidence="28">
    <location>
        <begin position="536"/>
        <end position="606"/>
    </location>
</feature>
<dbReference type="GO" id="GO:0005856">
    <property type="term" value="C:cytoskeleton"/>
    <property type="evidence" value="ECO:0007669"/>
    <property type="project" value="UniProtKB-SubCell"/>
</dbReference>
<dbReference type="GO" id="GO:0005886">
    <property type="term" value="C:plasma membrane"/>
    <property type="evidence" value="ECO:0007669"/>
    <property type="project" value="UniProtKB-SubCell"/>
</dbReference>
<dbReference type="InterPro" id="IPR015425">
    <property type="entry name" value="FH2_Formin"/>
</dbReference>
<dbReference type="Gene3D" id="1.20.58.2220">
    <property type="entry name" value="Formin, FH2 domain"/>
    <property type="match status" value="1"/>
</dbReference>
<proteinExistence type="inferred from homology"/>
<keyword evidence="18" id="KW-0472">Membrane</keyword>
<dbReference type="PANTHER" id="PTHR45920:SF7">
    <property type="entry name" value="FORMIN-G"/>
    <property type="match status" value="1"/>
</dbReference>
<keyword evidence="12" id="KW-0963">Cytoplasm</keyword>
<dbReference type="GeneID" id="105474638"/>
<dbReference type="GO" id="GO:0051015">
    <property type="term" value="F:actin filament binding"/>
    <property type="evidence" value="ECO:0007669"/>
    <property type="project" value="TreeGrafter"/>
</dbReference>
<feature type="compositionally biased region" description="Basic and acidic residues" evidence="27">
    <location>
        <begin position="61"/>
        <end position="70"/>
    </location>
</feature>
<protein>
    <recommendedName>
        <fullName evidence="25">Formin-2</fullName>
    </recommendedName>
</protein>
<feature type="compositionally biased region" description="Basic and acidic residues" evidence="27">
    <location>
        <begin position="1"/>
        <end position="17"/>
    </location>
</feature>
<evidence type="ECO:0000256" key="14">
    <source>
        <dbReference type="ARBA" id="ARBA00022763"/>
    </source>
</evidence>
<evidence type="ECO:0000256" key="11">
    <source>
        <dbReference type="ARBA" id="ARBA00022475"/>
    </source>
</evidence>
<feature type="compositionally biased region" description="Polar residues" evidence="27">
    <location>
        <begin position="823"/>
        <end position="840"/>
    </location>
</feature>
<feature type="compositionally biased region" description="Pro residues" evidence="27">
    <location>
        <begin position="898"/>
        <end position="1062"/>
    </location>
</feature>
<keyword evidence="20" id="KW-0206">Cytoskeleton</keyword>
<reference evidence="30" key="2">
    <citation type="submission" date="2025-09" db="UniProtKB">
        <authorList>
            <consortium name="Ensembl"/>
        </authorList>
    </citation>
    <scope>IDENTIFICATION</scope>
</reference>
<feature type="compositionally biased region" description="Polar residues" evidence="27">
    <location>
        <begin position="172"/>
        <end position="182"/>
    </location>
</feature>
<keyword evidence="21" id="KW-0539">Nucleus</keyword>
<reference evidence="30" key="1">
    <citation type="submission" date="2025-08" db="UniProtKB">
        <authorList>
            <consortium name="Ensembl"/>
        </authorList>
    </citation>
    <scope>IDENTIFICATION</scope>
</reference>
<feature type="compositionally biased region" description="Basic and acidic residues" evidence="27">
    <location>
        <begin position="634"/>
        <end position="643"/>
    </location>
</feature>
<comment type="subcellular location">
    <subcellularLocation>
        <location evidence="3">Cell membrane</location>
        <topology evidence="3">Peripheral membrane protein</topology>
        <orientation evidence="3">Cytoplasmic side</orientation>
    </subcellularLocation>
    <subcellularLocation>
        <location evidence="5">Cytoplasm</location>
        <location evidence="5">Cell cortex</location>
    </subcellularLocation>
    <subcellularLocation>
        <location evidence="2">Cytoplasm</location>
        <location evidence="2">Cytoskeleton</location>
    </subcellularLocation>
    <subcellularLocation>
        <location evidence="4">Cytoplasm</location>
        <location evidence="4">Cytosol</location>
    </subcellularLocation>
    <subcellularLocation>
        <location evidence="6">Cytoplasm</location>
        <location evidence="6">Perinuclear region</location>
    </subcellularLocation>
    <subcellularLocation>
        <location evidence="1">Cytoplasmic vesicle membrane</location>
        <topology evidence="1">Peripheral membrane protein</topology>
        <orientation evidence="1">Cytoplasmic side</orientation>
    </subcellularLocation>
    <subcellularLocation>
        <location evidence="7">Nucleus</location>
        <location evidence="7">Nucleolus</location>
    </subcellularLocation>
</comment>
<feature type="compositionally biased region" description="Low complexity" evidence="27">
    <location>
        <begin position="205"/>
        <end position="230"/>
    </location>
</feature>
<keyword evidence="10" id="KW-0217">Developmental protein</keyword>
<comment type="function">
    <text evidence="23">Actin-binding protein that is involved in actin cytoskeleton assembly and reorganization. Acts as an actin nucleation factor and promotes assembly of actin filaments together with SPIRE1 and SPIRE2. Involved in intracellular vesicle transport along actin fibers, providing a novel link between actin cytoskeleton dynamics and intracellular transport. Required for asymmetric spindle positioning, asymmetric oocyte division and polar body extrusion during female germ cell meiosis. Plays a role in responses to DNA damage, cellular stress and hypoxia by protecting CDKN1A against degradation, and thereby plays a role in stress-induced cell cycle arrest. Also acts in the nucleus: together with SPIRE1 and SPIRE2, promotes assembly of nuclear actin filaments in response to DNA damage in order to facilitate movement of chromatin and repair factors after DNA damage. Protects cells against apoptosis by protecting CDKN1A against degradation.</text>
</comment>
<evidence type="ECO:0000256" key="25">
    <source>
        <dbReference type="ARBA" id="ARBA00069459"/>
    </source>
</evidence>
<dbReference type="FunFam" id="1.20.58.2220:FF:000007">
    <property type="entry name" value="formin-2"/>
    <property type="match status" value="1"/>
</dbReference>
<keyword evidence="16" id="KW-0346">Stress response</keyword>
<feature type="coiled-coil region" evidence="26">
    <location>
        <begin position="672"/>
        <end position="706"/>
    </location>
</feature>
<dbReference type="InterPro" id="IPR000591">
    <property type="entry name" value="DEP_dom"/>
</dbReference>
<dbReference type="GO" id="GO:0070649">
    <property type="term" value="P:formin-nucleated actin cable assembly"/>
    <property type="evidence" value="ECO:0007669"/>
    <property type="project" value="UniProtKB-ARBA"/>
</dbReference>
<keyword evidence="13" id="KW-0597">Phosphoprotein</keyword>
<feature type="region of interest" description="Disordered" evidence="27">
    <location>
        <begin position="204"/>
        <end position="483"/>
    </location>
</feature>
<evidence type="ECO:0000256" key="3">
    <source>
        <dbReference type="ARBA" id="ARBA00004413"/>
    </source>
</evidence>
<evidence type="ECO:0000256" key="4">
    <source>
        <dbReference type="ARBA" id="ARBA00004514"/>
    </source>
</evidence>
<evidence type="ECO:0000256" key="10">
    <source>
        <dbReference type="ARBA" id="ARBA00022473"/>
    </source>
</evidence>
<feature type="compositionally biased region" description="Low complexity" evidence="27">
    <location>
        <begin position="394"/>
        <end position="407"/>
    </location>
</feature>
<comment type="subunit">
    <text evidence="24">Interacts with SPIRE1. Binds actin. Interacts with CDKN1A.</text>
</comment>
<feature type="region of interest" description="Disordered" evidence="27">
    <location>
        <begin position="799"/>
        <end position="1069"/>
    </location>
</feature>
<dbReference type="GeneTree" id="ENSGT00940000161899"/>
<dbReference type="PANTHER" id="PTHR45920">
    <property type="entry name" value="FORMIN HOMOLOGY 2 DOMAIN CONTAINING, ISOFORM I"/>
    <property type="match status" value="1"/>
</dbReference>
<feature type="compositionally biased region" description="Polar residues" evidence="27">
    <location>
        <begin position="848"/>
        <end position="858"/>
    </location>
</feature>
<evidence type="ECO:0000256" key="15">
    <source>
        <dbReference type="ARBA" id="ARBA00022927"/>
    </source>
</evidence>
<evidence type="ECO:0000256" key="27">
    <source>
        <dbReference type="SAM" id="MobiDB-lite"/>
    </source>
</evidence>
<evidence type="ECO:0000256" key="1">
    <source>
        <dbReference type="ARBA" id="ARBA00004180"/>
    </source>
</evidence>
<keyword evidence="14" id="KW-0227">DNA damage</keyword>
<organism evidence="30 31">
    <name type="scientific">Macaca nemestrina</name>
    <name type="common">Pig-tailed macaque</name>
    <dbReference type="NCBI Taxonomy" id="9545"/>
    <lineage>
        <taxon>Eukaryota</taxon>
        <taxon>Metazoa</taxon>
        <taxon>Chordata</taxon>
        <taxon>Craniata</taxon>
        <taxon>Vertebrata</taxon>
        <taxon>Euteleostomi</taxon>
        <taxon>Mammalia</taxon>
        <taxon>Eutheria</taxon>
        <taxon>Euarchontoglires</taxon>
        <taxon>Primates</taxon>
        <taxon>Haplorrhini</taxon>
        <taxon>Catarrhini</taxon>
        <taxon>Cercopithecidae</taxon>
        <taxon>Cercopithecinae</taxon>
        <taxon>Macaca</taxon>
    </lineage>
</organism>
<dbReference type="GO" id="GO:0005829">
    <property type="term" value="C:cytosol"/>
    <property type="evidence" value="ECO:0007669"/>
    <property type="project" value="UniProtKB-SubCell"/>
</dbReference>
<keyword evidence="11" id="KW-1003">Cell membrane</keyword>
<feature type="region of interest" description="Disordered" evidence="27">
    <location>
        <begin position="1"/>
        <end position="189"/>
    </location>
</feature>
<accession>A0A2K6BB26</accession>
<dbReference type="GO" id="GO:0005730">
    <property type="term" value="C:nucleolus"/>
    <property type="evidence" value="ECO:0007669"/>
    <property type="project" value="UniProtKB-SubCell"/>
</dbReference>
<dbReference type="GO" id="GO:0030659">
    <property type="term" value="C:cytoplasmic vesicle membrane"/>
    <property type="evidence" value="ECO:0007669"/>
    <property type="project" value="UniProtKB-SubCell"/>
</dbReference>
<evidence type="ECO:0000256" key="18">
    <source>
        <dbReference type="ARBA" id="ARBA00023136"/>
    </source>
</evidence>